<protein>
    <submittedName>
        <fullName evidence="1">Uncharacterized protein</fullName>
    </submittedName>
</protein>
<dbReference type="Proteomes" id="UP001188597">
    <property type="component" value="Unassembled WGS sequence"/>
</dbReference>
<name>A0AA89AGY9_9ASTE</name>
<dbReference type="EMBL" id="JAVXUP010002721">
    <property type="protein sequence ID" value="KAK3001742.1"/>
    <property type="molecule type" value="Genomic_DNA"/>
</dbReference>
<proteinExistence type="predicted"/>
<accession>A0AA89AGY9</accession>
<comment type="caution">
    <text evidence="1">The sequence shown here is derived from an EMBL/GenBank/DDBJ whole genome shotgun (WGS) entry which is preliminary data.</text>
</comment>
<reference evidence="1" key="1">
    <citation type="submission" date="2022-12" db="EMBL/GenBank/DDBJ databases">
        <title>Draft genome assemblies for two species of Escallonia (Escalloniales).</title>
        <authorList>
            <person name="Chanderbali A."/>
            <person name="Dervinis C."/>
            <person name="Anghel I."/>
            <person name="Soltis D."/>
            <person name="Soltis P."/>
            <person name="Zapata F."/>
        </authorList>
    </citation>
    <scope>NUCLEOTIDE SEQUENCE</scope>
    <source>
        <strain evidence="1">UCBG64.0493</strain>
        <tissue evidence="1">Leaf</tissue>
    </source>
</reference>
<evidence type="ECO:0000313" key="1">
    <source>
        <dbReference type="EMBL" id="KAK3001742.1"/>
    </source>
</evidence>
<sequence>MLLFCTRNCQGLWVAAYWGLSQPWGILLVRDSCSCRTGFHSAFKRKRPLDRNSDLINCAVNYSFSHNWFYKLAKAGNQGKGKNAIKAKKIMSQGKYSVENEQD</sequence>
<dbReference type="AlphaFoldDB" id="A0AA89AGY9"/>
<organism evidence="1 2">
    <name type="scientific">Escallonia herrerae</name>
    <dbReference type="NCBI Taxonomy" id="1293975"/>
    <lineage>
        <taxon>Eukaryota</taxon>
        <taxon>Viridiplantae</taxon>
        <taxon>Streptophyta</taxon>
        <taxon>Embryophyta</taxon>
        <taxon>Tracheophyta</taxon>
        <taxon>Spermatophyta</taxon>
        <taxon>Magnoliopsida</taxon>
        <taxon>eudicotyledons</taxon>
        <taxon>Gunneridae</taxon>
        <taxon>Pentapetalae</taxon>
        <taxon>asterids</taxon>
        <taxon>campanulids</taxon>
        <taxon>Escalloniales</taxon>
        <taxon>Escalloniaceae</taxon>
        <taxon>Escallonia</taxon>
    </lineage>
</organism>
<gene>
    <name evidence="1" type="ORF">RJ639_020274</name>
</gene>
<keyword evidence="2" id="KW-1185">Reference proteome</keyword>
<evidence type="ECO:0000313" key="2">
    <source>
        <dbReference type="Proteomes" id="UP001188597"/>
    </source>
</evidence>